<evidence type="ECO:0008006" key="3">
    <source>
        <dbReference type="Google" id="ProtNLM"/>
    </source>
</evidence>
<proteinExistence type="predicted"/>
<dbReference type="AlphaFoldDB" id="A0A7G8T651"/>
<evidence type="ECO:0000313" key="1">
    <source>
        <dbReference type="EMBL" id="QNK39092.1"/>
    </source>
</evidence>
<gene>
    <name evidence="1" type="ORF">HCR03_09815</name>
</gene>
<dbReference type="Proteomes" id="UP000515909">
    <property type="component" value="Chromosome"/>
</dbReference>
<reference evidence="1 2" key="1">
    <citation type="submission" date="2020-08" db="EMBL/GenBank/DDBJ databases">
        <title>The isolate Caproiciproducens sp. 7D4C2 produces n-caproate at mildly acidic conditions from hexoses: genome and rBOX comparison with related strains and chain-elongating bacteria.</title>
        <authorList>
            <person name="Esquivel-Elizondo S."/>
            <person name="Bagci C."/>
            <person name="Temovska M."/>
            <person name="Jeon B.S."/>
            <person name="Bessarab I."/>
            <person name="Williams R.B.H."/>
            <person name="Huson D.H."/>
            <person name="Angenent L.T."/>
        </authorList>
    </citation>
    <scope>NUCLEOTIDE SEQUENCE [LARGE SCALE GENOMIC DNA]</scope>
    <source>
        <strain evidence="1 2">7D4C2</strain>
    </source>
</reference>
<dbReference type="EMBL" id="CP060286">
    <property type="protein sequence ID" value="QNK39092.1"/>
    <property type="molecule type" value="Genomic_DNA"/>
</dbReference>
<protein>
    <recommendedName>
        <fullName evidence="3">YokE-like PH domain-containing protein</fullName>
    </recommendedName>
</protein>
<dbReference type="RefSeq" id="WP_187034127.1">
    <property type="nucleotide sequence ID" value="NZ_CP060286.1"/>
</dbReference>
<organism evidence="1 2">
    <name type="scientific">Caproicibacter fermentans</name>
    <dbReference type="NCBI Taxonomy" id="2576756"/>
    <lineage>
        <taxon>Bacteria</taxon>
        <taxon>Bacillati</taxon>
        <taxon>Bacillota</taxon>
        <taxon>Clostridia</taxon>
        <taxon>Eubacteriales</taxon>
        <taxon>Acutalibacteraceae</taxon>
        <taxon>Caproicibacter</taxon>
    </lineage>
</organism>
<name>A0A7G8T651_9FIRM</name>
<sequence length="144" mass="16421">MRGDVEKLLKQDGVHLWQADRNRMEALCGMLAENESVKLVLVGQLNVYYGAVPVPEQINAAVCITDLGILIYGKVWKNEISLRKPWRKLSSFDTSAGKISGVHLALSDAGRKYLFTENYRGRVSEQHKDELEKIKQAYYYTDQE</sequence>
<dbReference type="KEGG" id="cfem:HCR03_09815"/>
<evidence type="ECO:0000313" key="2">
    <source>
        <dbReference type="Proteomes" id="UP000515909"/>
    </source>
</evidence>
<accession>A0A7G8T651</accession>